<feature type="binding site" evidence="7">
    <location>
        <position position="130"/>
    </location>
    <ligand>
        <name>carbamoyl phosphate</name>
        <dbReference type="ChEBI" id="CHEBI:58228"/>
    </ligand>
</feature>
<dbReference type="NCBIfam" id="NF002032">
    <property type="entry name" value="PRK00856.1"/>
    <property type="match status" value="1"/>
</dbReference>
<evidence type="ECO:0000313" key="11">
    <source>
        <dbReference type="Proteomes" id="UP000184510"/>
    </source>
</evidence>
<feature type="domain" description="Aspartate/ornithine carbamoyltransferase carbamoyl-P binding" evidence="9">
    <location>
        <begin position="2"/>
        <end position="141"/>
    </location>
</feature>
<accession>A0A1M6P4N9</accession>
<feature type="binding site" evidence="7">
    <location>
        <position position="133"/>
    </location>
    <ligand>
        <name>carbamoyl phosphate</name>
        <dbReference type="ChEBI" id="CHEBI:58228"/>
    </ligand>
</feature>
<dbReference type="GO" id="GO:0006207">
    <property type="term" value="P:'de novo' pyrimidine nucleobase biosynthetic process"/>
    <property type="evidence" value="ECO:0007669"/>
    <property type="project" value="InterPro"/>
</dbReference>
<sequence length="299" mass="33496">MKHVLSADQFSRSDLDHIMKRSAEMADILALGGSKLCDGKILGALFYEPSTRTRLSFETAMMRLGGKVISETDVTFSSQTKGEVIEDTIRIVGGYADIIAIRTKQKGEAKLAAHYSPVPVLNGGDGSGEHPTQSLLDLYTIFKHHKIGEKPLNVTFVGDLKYGRTVHSLAKILRQYDGVNIQYVAPEEIQMPEEYLKDGDSIHTELNDEILQKADVIYDTRMQKERFEDVETFNRVRNAFIFTPEMVGKMKADAILMHPLPRVNEIQQAVDKLPQAKYFEQALNGVPVRMALIAEALEI</sequence>
<dbReference type="PRINTS" id="PR00101">
    <property type="entry name" value="ATCASE"/>
</dbReference>
<dbReference type="InterPro" id="IPR006132">
    <property type="entry name" value="Asp/Orn_carbamoyltranf_P-bd"/>
</dbReference>
<evidence type="ECO:0000256" key="4">
    <source>
        <dbReference type="ARBA" id="ARBA00022975"/>
    </source>
</evidence>
<dbReference type="PROSITE" id="PS00097">
    <property type="entry name" value="CARBAMOYLTRANSFERASE"/>
    <property type="match status" value="1"/>
</dbReference>
<dbReference type="InterPro" id="IPR006131">
    <property type="entry name" value="Asp_carbamoyltransf_Asp/Orn-bd"/>
</dbReference>
<evidence type="ECO:0000256" key="2">
    <source>
        <dbReference type="ARBA" id="ARBA00008896"/>
    </source>
</evidence>
<evidence type="ECO:0000256" key="6">
    <source>
        <dbReference type="ARBA" id="ARBA00048859"/>
    </source>
</evidence>
<evidence type="ECO:0000313" key="10">
    <source>
        <dbReference type="EMBL" id="SHK02927.1"/>
    </source>
</evidence>
<evidence type="ECO:0000256" key="5">
    <source>
        <dbReference type="ARBA" id="ARBA00043884"/>
    </source>
</evidence>
<keyword evidence="11" id="KW-1185">Reference proteome</keyword>
<evidence type="ECO:0000259" key="8">
    <source>
        <dbReference type="Pfam" id="PF00185"/>
    </source>
</evidence>
<comment type="function">
    <text evidence="5 7">Catalyzes the condensation of carbamoyl phosphate and aspartate to form carbamoyl aspartate and inorganic phosphate, the committed step in the de novo pyrimidine nucleotide biosynthesis pathway.</text>
</comment>
<dbReference type="SUPFAM" id="SSF53671">
    <property type="entry name" value="Aspartate/ornithine carbamoyltransferase"/>
    <property type="match status" value="1"/>
</dbReference>
<dbReference type="AlphaFoldDB" id="A0A1M6P4N9"/>
<dbReference type="InterPro" id="IPR002082">
    <property type="entry name" value="Asp_carbamoyltransf"/>
</dbReference>
<comment type="subunit">
    <text evidence="7">Heterododecamer (2C3:3R2) of six catalytic PyrB chains organized as two trimers (C3), and six regulatory PyrI chains organized as three dimers (R2).</text>
</comment>
<feature type="domain" description="Aspartate/ornithine carbamoyltransferase Asp/Orn-binding" evidence="8">
    <location>
        <begin position="152"/>
        <end position="294"/>
    </location>
</feature>
<feature type="binding site" evidence="7">
    <location>
        <position position="164"/>
    </location>
    <ligand>
        <name>L-aspartate</name>
        <dbReference type="ChEBI" id="CHEBI:29991"/>
    </ligand>
</feature>
<comment type="similarity">
    <text evidence="2 7">Belongs to the aspartate/ornithine carbamoyltransferase superfamily. ATCase family.</text>
</comment>
<organism evidence="10 11">
    <name type="scientific">Rubritalea squalenifaciens DSM 18772</name>
    <dbReference type="NCBI Taxonomy" id="1123071"/>
    <lineage>
        <taxon>Bacteria</taxon>
        <taxon>Pseudomonadati</taxon>
        <taxon>Verrucomicrobiota</taxon>
        <taxon>Verrucomicrobiia</taxon>
        <taxon>Verrucomicrobiales</taxon>
        <taxon>Rubritaleaceae</taxon>
        <taxon>Rubritalea</taxon>
    </lineage>
</organism>
<dbReference type="FunFam" id="3.40.50.1370:FF:000002">
    <property type="entry name" value="Aspartate carbamoyltransferase 2"/>
    <property type="match status" value="1"/>
</dbReference>
<dbReference type="PANTHER" id="PTHR45753:SF6">
    <property type="entry name" value="ASPARTATE CARBAMOYLTRANSFERASE"/>
    <property type="match status" value="1"/>
</dbReference>
<feature type="binding site" evidence="7">
    <location>
        <position position="52"/>
    </location>
    <ligand>
        <name>carbamoyl phosphate</name>
        <dbReference type="ChEBI" id="CHEBI:58228"/>
    </ligand>
</feature>
<dbReference type="Gene3D" id="3.40.50.1370">
    <property type="entry name" value="Aspartate/ornithine carbamoyltransferase"/>
    <property type="match status" value="2"/>
</dbReference>
<reference evidence="10 11" key="1">
    <citation type="submission" date="2016-11" db="EMBL/GenBank/DDBJ databases">
        <authorList>
            <person name="Jaros S."/>
            <person name="Januszkiewicz K."/>
            <person name="Wedrychowicz H."/>
        </authorList>
    </citation>
    <scope>NUCLEOTIDE SEQUENCE [LARGE SCALE GENOMIC DNA]</scope>
    <source>
        <strain evidence="10 11">DSM 18772</strain>
    </source>
</reference>
<dbReference type="GO" id="GO:0004070">
    <property type="term" value="F:aspartate carbamoyltransferase activity"/>
    <property type="evidence" value="ECO:0007669"/>
    <property type="project" value="UniProtKB-UniRule"/>
</dbReference>
<dbReference type="EMBL" id="FQYR01000005">
    <property type="protein sequence ID" value="SHK02927.1"/>
    <property type="molecule type" value="Genomic_DNA"/>
</dbReference>
<dbReference type="PRINTS" id="PR00100">
    <property type="entry name" value="AOTCASE"/>
</dbReference>
<feature type="binding site" evidence="7">
    <location>
        <position position="53"/>
    </location>
    <ligand>
        <name>carbamoyl phosphate</name>
        <dbReference type="ChEBI" id="CHEBI:58228"/>
    </ligand>
</feature>
<dbReference type="GO" id="GO:0006520">
    <property type="term" value="P:amino acid metabolic process"/>
    <property type="evidence" value="ECO:0007669"/>
    <property type="project" value="InterPro"/>
</dbReference>
<dbReference type="STRING" id="1123071.SAMN02745181_3074"/>
<dbReference type="InterPro" id="IPR006130">
    <property type="entry name" value="Asp/Orn_carbamoylTrfase"/>
</dbReference>
<evidence type="ECO:0000256" key="7">
    <source>
        <dbReference type="HAMAP-Rule" id="MF_00001"/>
    </source>
</evidence>
<dbReference type="Pfam" id="PF02729">
    <property type="entry name" value="OTCace_N"/>
    <property type="match status" value="1"/>
</dbReference>
<feature type="binding site" evidence="7">
    <location>
        <position position="102"/>
    </location>
    <ligand>
        <name>carbamoyl phosphate</name>
        <dbReference type="ChEBI" id="CHEBI:58228"/>
    </ligand>
</feature>
<feature type="binding site" evidence="7">
    <location>
        <position position="261"/>
    </location>
    <ligand>
        <name>carbamoyl phosphate</name>
        <dbReference type="ChEBI" id="CHEBI:58228"/>
    </ligand>
</feature>
<dbReference type="PANTHER" id="PTHR45753">
    <property type="entry name" value="ORNITHINE CARBAMOYLTRANSFERASE, MITOCHONDRIAL"/>
    <property type="match status" value="1"/>
</dbReference>
<proteinExistence type="inferred from homology"/>
<dbReference type="NCBIfam" id="TIGR00670">
    <property type="entry name" value="asp_carb_tr"/>
    <property type="match status" value="1"/>
</dbReference>
<comment type="catalytic activity">
    <reaction evidence="6 7">
        <text>carbamoyl phosphate + L-aspartate = N-carbamoyl-L-aspartate + phosphate + H(+)</text>
        <dbReference type="Rhea" id="RHEA:20013"/>
        <dbReference type="ChEBI" id="CHEBI:15378"/>
        <dbReference type="ChEBI" id="CHEBI:29991"/>
        <dbReference type="ChEBI" id="CHEBI:32814"/>
        <dbReference type="ChEBI" id="CHEBI:43474"/>
        <dbReference type="ChEBI" id="CHEBI:58228"/>
        <dbReference type="EC" id="2.1.3.2"/>
    </reaction>
</comment>
<dbReference type="HAMAP" id="MF_00001">
    <property type="entry name" value="Asp_carb_tr"/>
    <property type="match status" value="1"/>
</dbReference>
<evidence type="ECO:0000256" key="3">
    <source>
        <dbReference type="ARBA" id="ARBA00022679"/>
    </source>
</evidence>
<evidence type="ECO:0000256" key="1">
    <source>
        <dbReference type="ARBA" id="ARBA00004852"/>
    </source>
</evidence>
<keyword evidence="3 7" id="KW-0808">Transferase</keyword>
<dbReference type="InParanoid" id="A0A1M6P4N9"/>
<dbReference type="Pfam" id="PF00185">
    <property type="entry name" value="OTCace"/>
    <property type="match status" value="1"/>
</dbReference>
<dbReference type="InterPro" id="IPR036901">
    <property type="entry name" value="Asp/Orn_carbamoylTrfase_sf"/>
</dbReference>
<comment type="pathway">
    <text evidence="1 7">Pyrimidine metabolism; UMP biosynthesis via de novo pathway; (S)-dihydroorotate from bicarbonate: step 2/3.</text>
</comment>
<dbReference type="EC" id="2.1.3.2" evidence="7"/>
<gene>
    <name evidence="7" type="primary">pyrB</name>
    <name evidence="10" type="ORF">SAMN02745181_3074</name>
</gene>
<feature type="binding site" evidence="7">
    <location>
        <position position="81"/>
    </location>
    <ligand>
        <name>L-aspartate</name>
        <dbReference type="ChEBI" id="CHEBI:29991"/>
    </ligand>
</feature>
<evidence type="ECO:0000259" key="9">
    <source>
        <dbReference type="Pfam" id="PF02729"/>
    </source>
</evidence>
<dbReference type="UniPathway" id="UPA00070">
    <property type="reaction ID" value="UER00116"/>
</dbReference>
<dbReference type="RefSeq" id="WP_143184629.1">
    <property type="nucleotide sequence ID" value="NZ_FQYR01000005.1"/>
</dbReference>
<dbReference type="GO" id="GO:0044205">
    <property type="term" value="P:'de novo' UMP biosynthetic process"/>
    <property type="evidence" value="ECO:0007669"/>
    <property type="project" value="UniProtKB-UniRule"/>
</dbReference>
<dbReference type="GO" id="GO:0016597">
    <property type="term" value="F:amino acid binding"/>
    <property type="evidence" value="ECO:0007669"/>
    <property type="project" value="InterPro"/>
</dbReference>
<dbReference type="FunCoup" id="A0A1M6P4N9">
    <property type="interactions" value="512"/>
</dbReference>
<feature type="binding site" evidence="7">
    <location>
        <position position="221"/>
    </location>
    <ligand>
        <name>L-aspartate</name>
        <dbReference type="ChEBI" id="CHEBI:29991"/>
    </ligand>
</feature>
<dbReference type="Proteomes" id="UP000184510">
    <property type="component" value="Unassembled WGS sequence"/>
</dbReference>
<keyword evidence="4 7" id="KW-0665">Pyrimidine biosynthesis</keyword>
<dbReference type="OrthoDB" id="9802587at2"/>
<feature type="binding site" evidence="7">
    <location>
        <position position="260"/>
    </location>
    <ligand>
        <name>carbamoyl phosphate</name>
        <dbReference type="ChEBI" id="CHEBI:58228"/>
    </ligand>
</feature>
<name>A0A1M6P4N9_9BACT</name>
<protein>
    <recommendedName>
        <fullName evidence="7">Aspartate carbamoyltransferase</fullName>
        <ecNumber evidence="7">2.1.3.2</ecNumber>
    </recommendedName>
    <alternativeName>
        <fullName evidence="7">Aspartate transcarbamylase</fullName>
        <shortName evidence="7">ATCase</shortName>
    </alternativeName>
</protein>